<feature type="domain" description="Methyltransferase small" evidence="6">
    <location>
        <begin position="114"/>
        <end position="205"/>
    </location>
</feature>
<proteinExistence type="predicted"/>
<evidence type="ECO:0000256" key="4">
    <source>
        <dbReference type="ARBA" id="ARBA00022691"/>
    </source>
</evidence>
<organism evidence="7 8">
    <name type="scientific">Streptosporangium pseudovulgare</name>
    <dbReference type="NCBI Taxonomy" id="35765"/>
    <lineage>
        <taxon>Bacteria</taxon>
        <taxon>Bacillati</taxon>
        <taxon>Actinomycetota</taxon>
        <taxon>Actinomycetes</taxon>
        <taxon>Streptosporangiales</taxon>
        <taxon>Streptosporangiaceae</taxon>
        <taxon>Streptosporangium</taxon>
    </lineage>
</organism>
<dbReference type="InterPro" id="IPR029063">
    <property type="entry name" value="SAM-dependent_MTases_sf"/>
</dbReference>
<dbReference type="PANTHER" id="PTHR18895:SF74">
    <property type="entry name" value="MTRF1L RELEASE FACTOR GLUTAMINE METHYLTRANSFERASE"/>
    <property type="match status" value="1"/>
</dbReference>
<dbReference type="SUPFAM" id="SSF53335">
    <property type="entry name" value="S-adenosyl-L-methionine-dependent methyltransferases"/>
    <property type="match status" value="1"/>
</dbReference>
<dbReference type="InterPro" id="IPR022446">
    <property type="entry name" value="MeTrfrase_put"/>
</dbReference>
<dbReference type="Gene3D" id="3.40.50.150">
    <property type="entry name" value="Vaccinia Virus protein VP39"/>
    <property type="match status" value="1"/>
</dbReference>
<dbReference type="NCBIfam" id="TIGR03704">
    <property type="entry name" value="PrmC_rel_meth"/>
    <property type="match status" value="1"/>
</dbReference>
<comment type="caution">
    <text evidence="7">The sequence shown here is derived from an EMBL/GenBank/DDBJ whole genome shotgun (WGS) entry which is preliminary data.</text>
</comment>
<keyword evidence="2 7" id="KW-0489">Methyltransferase</keyword>
<dbReference type="GO" id="GO:0008168">
    <property type="term" value="F:methyltransferase activity"/>
    <property type="evidence" value="ECO:0007669"/>
    <property type="project" value="UniProtKB-KW"/>
</dbReference>
<evidence type="ECO:0000256" key="1">
    <source>
        <dbReference type="ARBA" id="ARBA00012771"/>
    </source>
</evidence>
<dbReference type="InterPro" id="IPR050320">
    <property type="entry name" value="N5-glutamine_MTase"/>
</dbReference>
<evidence type="ECO:0000313" key="7">
    <source>
        <dbReference type="EMBL" id="GGQ14200.1"/>
    </source>
</evidence>
<keyword evidence="8" id="KW-1185">Reference proteome</keyword>
<dbReference type="CDD" id="cd02440">
    <property type="entry name" value="AdoMet_MTases"/>
    <property type="match status" value="1"/>
</dbReference>
<sequence>MLPSHAVRSLRTEVTAGAPIGVPKGCTVSVSPSSPYSASLSRSAVAGRLRSAGCVFAEDEADLLISTARTPGDLAAMVERRVAGLPLEHVLGWAEFCGLRLAVEPGVFVPRPRSEFLIRQAAALARPGAVVVDLCCGSGALGAALAAALGRTELHAVDVEPAAVRCARRNLAPLGGRVHQGDLYGPLPEALRGRVDVVIASPPYVPTASIGLLPPEARLHEPAVALDGGADGLDVARRVAAGAPRWLAPGGCLLIETGERQAAPAAEAVAAAGLDARVAYCEDFDATAVIGTAPAAGRNVAR</sequence>
<evidence type="ECO:0000256" key="3">
    <source>
        <dbReference type="ARBA" id="ARBA00022679"/>
    </source>
</evidence>
<dbReference type="EC" id="2.1.1.297" evidence="1"/>
<dbReference type="EMBL" id="BMQJ01000013">
    <property type="protein sequence ID" value="GGQ14200.1"/>
    <property type="molecule type" value="Genomic_DNA"/>
</dbReference>
<dbReference type="InterPro" id="IPR004556">
    <property type="entry name" value="HemK-like"/>
</dbReference>
<dbReference type="Gene3D" id="1.10.8.10">
    <property type="entry name" value="DNA helicase RuvA subunit, C-terminal domain"/>
    <property type="match status" value="1"/>
</dbReference>
<keyword evidence="4" id="KW-0949">S-adenosyl-L-methionine</keyword>
<protein>
    <recommendedName>
        <fullName evidence="1">peptide chain release factor N(5)-glutamine methyltransferase</fullName>
        <ecNumber evidence="1">2.1.1.297</ecNumber>
    </recommendedName>
</protein>
<dbReference type="GO" id="GO:0032259">
    <property type="term" value="P:methylation"/>
    <property type="evidence" value="ECO:0007669"/>
    <property type="project" value="UniProtKB-KW"/>
</dbReference>
<dbReference type="InterPro" id="IPR007848">
    <property type="entry name" value="Small_mtfrase_dom"/>
</dbReference>
<evidence type="ECO:0000313" key="8">
    <source>
        <dbReference type="Proteomes" id="UP000611554"/>
    </source>
</evidence>
<dbReference type="Proteomes" id="UP000611554">
    <property type="component" value="Unassembled WGS sequence"/>
</dbReference>
<dbReference type="Pfam" id="PF05175">
    <property type="entry name" value="MTS"/>
    <property type="match status" value="1"/>
</dbReference>
<reference evidence="8" key="1">
    <citation type="journal article" date="2019" name="Int. J. Syst. Evol. Microbiol.">
        <title>The Global Catalogue of Microorganisms (GCM) 10K type strain sequencing project: providing services to taxonomists for standard genome sequencing and annotation.</title>
        <authorList>
            <consortium name="The Broad Institute Genomics Platform"/>
            <consortium name="The Broad Institute Genome Sequencing Center for Infectious Disease"/>
            <person name="Wu L."/>
            <person name="Ma J."/>
        </authorList>
    </citation>
    <scope>NUCLEOTIDE SEQUENCE [LARGE SCALE GENOMIC DNA]</scope>
    <source>
        <strain evidence="8">JCM 3115</strain>
    </source>
</reference>
<evidence type="ECO:0000259" key="6">
    <source>
        <dbReference type="Pfam" id="PF05175"/>
    </source>
</evidence>
<keyword evidence="3" id="KW-0808">Transferase</keyword>
<dbReference type="NCBIfam" id="TIGR00536">
    <property type="entry name" value="hemK_fam"/>
    <property type="match status" value="1"/>
</dbReference>
<dbReference type="PANTHER" id="PTHR18895">
    <property type="entry name" value="HEMK METHYLTRANSFERASE"/>
    <property type="match status" value="1"/>
</dbReference>
<comment type="catalytic activity">
    <reaction evidence="5">
        <text>L-glutaminyl-[peptide chain release factor] + S-adenosyl-L-methionine = N(5)-methyl-L-glutaminyl-[peptide chain release factor] + S-adenosyl-L-homocysteine + H(+)</text>
        <dbReference type="Rhea" id="RHEA:42896"/>
        <dbReference type="Rhea" id="RHEA-COMP:10271"/>
        <dbReference type="Rhea" id="RHEA-COMP:10272"/>
        <dbReference type="ChEBI" id="CHEBI:15378"/>
        <dbReference type="ChEBI" id="CHEBI:30011"/>
        <dbReference type="ChEBI" id="CHEBI:57856"/>
        <dbReference type="ChEBI" id="CHEBI:59789"/>
        <dbReference type="ChEBI" id="CHEBI:61891"/>
        <dbReference type="EC" id="2.1.1.297"/>
    </reaction>
</comment>
<evidence type="ECO:0000256" key="5">
    <source>
        <dbReference type="ARBA" id="ARBA00048391"/>
    </source>
</evidence>
<evidence type="ECO:0000256" key="2">
    <source>
        <dbReference type="ARBA" id="ARBA00022603"/>
    </source>
</evidence>
<name>A0ABQ2R8J0_9ACTN</name>
<gene>
    <name evidence="7" type="ORF">GCM10010140_50580</name>
</gene>
<accession>A0ABQ2R8J0</accession>